<evidence type="ECO:0000313" key="3">
    <source>
        <dbReference type="Proteomes" id="UP000602284"/>
    </source>
</evidence>
<dbReference type="EMBL" id="JAEQNB010000001">
    <property type="protein sequence ID" value="MBL0385931.1"/>
    <property type="molecule type" value="Genomic_DNA"/>
</dbReference>
<comment type="caution">
    <text evidence="2">The sequence shown here is derived from an EMBL/GenBank/DDBJ whole genome shotgun (WGS) entry which is preliminary data.</text>
</comment>
<evidence type="ECO:0000313" key="2">
    <source>
        <dbReference type="EMBL" id="MBL0385931.1"/>
    </source>
</evidence>
<keyword evidence="1" id="KW-0732">Signal</keyword>
<reference evidence="2 3" key="1">
    <citation type="submission" date="2021-01" db="EMBL/GenBank/DDBJ databases">
        <title>Tumebacillus sp. strain ITR2 16S ribosomal RNA gene Genome sequencing and assembly.</title>
        <authorList>
            <person name="Kang M."/>
        </authorList>
    </citation>
    <scope>NUCLEOTIDE SEQUENCE [LARGE SCALE GENOMIC DNA]</scope>
    <source>
        <strain evidence="2 3">ITR2</strain>
    </source>
</reference>
<sequence length="209" mass="23815">MRRMRWWMAVPCVVAMLGAGGCGESADSAKPVSATSSEQTASAASAAPVTQFHFTKADSTSLAENFLWDYLDALDREDIDKVMDMMSDEMQGVYQLDDRIALRNFKSVHVKRIYDMTDQAPKDTRYVEARYFYVEVNYELYHYLEDNDSDGENYRMGVIAREKQDSPYKVVEYSHVPKLKEVSADHIEQQGEALTPTPNIPVLLDGLRY</sequence>
<name>A0ABS1J6P0_9BACL</name>
<evidence type="ECO:0008006" key="4">
    <source>
        <dbReference type="Google" id="ProtNLM"/>
    </source>
</evidence>
<feature type="chain" id="PRO_5045755632" description="Nuclear transport factor 2 family protein" evidence="1">
    <location>
        <begin position="22"/>
        <end position="209"/>
    </location>
</feature>
<dbReference type="Proteomes" id="UP000602284">
    <property type="component" value="Unassembled WGS sequence"/>
</dbReference>
<feature type="signal peptide" evidence="1">
    <location>
        <begin position="1"/>
        <end position="21"/>
    </location>
</feature>
<protein>
    <recommendedName>
        <fullName evidence="4">Nuclear transport factor 2 family protein</fullName>
    </recommendedName>
</protein>
<dbReference type="PROSITE" id="PS51257">
    <property type="entry name" value="PROKAR_LIPOPROTEIN"/>
    <property type="match status" value="1"/>
</dbReference>
<dbReference type="RefSeq" id="WP_201631521.1">
    <property type="nucleotide sequence ID" value="NZ_JAEQNB010000001.1"/>
</dbReference>
<organism evidence="2 3">
    <name type="scientific">Tumebacillus amylolyticus</name>
    <dbReference type="NCBI Taxonomy" id="2801339"/>
    <lineage>
        <taxon>Bacteria</taxon>
        <taxon>Bacillati</taxon>
        <taxon>Bacillota</taxon>
        <taxon>Bacilli</taxon>
        <taxon>Bacillales</taxon>
        <taxon>Alicyclobacillaceae</taxon>
        <taxon>Tumebacillus</taxon>
    </lineage>
</organism>
<evidence type="ECO:0000256" key="1">
    <source>
        <dbReference type="SAM" id="SignalP"/>
    </source>
</evidence>
<keyword evidence="3" id="KW-1185">Reference proteome</keyword>
<accession>A0ABS1J6P0</accession>
<gene>
    <name evidence="2" type="ORF">JJB07_04635</name>
</gene>
<proteinExistence type="predicted"/>